<feature type="transmembrane region" description="Helical" evidence="6">
    <location>
        <begin position="73"/>
        <end position="91"/>
    </location>
</feature>
<dbReference type="InterPro" id="IPR045275">
    <property type="entry name" value="MscS_archaea/bacteria_type"/>
</dbReference>
<dbReference type="RefSeq" id="WP_256029415.1">
    <property type="nucleotide sequence ID" value="NZ_JAHLKM010000007.1"/>
</dbReference>
<evidence type="ECO:0000256" key="4">
    <source>
        <dbReference type="ARBA" id="ARBA00022989"/>
    </source>
</evidence>
<evidence type="ECO:0000256" key="1">
    <source>
        <dbReference type="ARBA" id="ARBA00004141"/>
    </source>
</evidence>
<name>A0A9R1CSW2_9EURY</name>
<dbReference type="PANTHER" id="PTHR30221">
    <property type="entry name" value="SMALL-CONDUCTANCE MECHANOSENSITIVE CHANNEL"/>
    <property type="match status" value="1"/>
</dbReference>
<feature type="domain" description="Mechanosensitive ion channel MscS" evidence="7">
    <location>
        <begin position="199"/>
        <end position="257"/>
    </location>
</feature>
<comment type="subcellular location">
    <subcellularLocation>
        <location evidence="1">Membrane</location>
        <topology evidence="1">Multi-pass membrane protein</topology>
    </subcellularLocation>
</comment>
<organism evidence="8 9">
    <name type="scientific">Natronomonas aquatica</name>
    <dbReference type="NCBI Taxonomy" id="2841590"/>
    <lineage>
        <taxon>Archaea</taxon>
        <taxon>Methanobacteriati</taxon>
        <taxon>Methanobacteriota</taxon>
        <taxon>Stenosarchaea group</taxon>
        <taxon>Halobacteria</taxon>
        <taxon>Halobacteriales</taxon>
        <taxon>Natronomonadaceae</taxon>
        <taxon>Natronomonas</taxon>
    </lineage>
</organism>
<proteinExistence type="inferred from homology"/>
<comment type="similarity">
    <text evidence="2">Belongs to the MscS (TC 1.A.23) family.</text>
</comment>
<evidence type="ECO:0000256" key="5">
    <source>
        <dbReference type="ARBA" id="ARBA00023136"/>
    </source>
</evidence>
<dbReference type="Gene3D" id="1.10.287.1260">
    <property type="match status" value="1"/>
</dbReference>
<keyword evidence="4 6" id="KW-1133">Transmembrane helix</keyword>
<dbReference type="InterPro" id="IPR008910">
    <property type="entry name" value="MSC_TM_helix"/>
</dbReference>
<keyword evidence="3 6" id="KW-0812">Transmembrane</keyword>
<evidence type="ECO:0000256" key="3">
    <source>
        <dbReference type="ARBA" id="ARBA00022692"/>
    </source>
</evidence>
<dbReference type="SUPFAM" id="SSF50182">
    <property type="entry name" value="Sm-like ribonucleoproteins"/>
    <property type="match status" value="1"/>
</dbReference>
<dbReference type="SUPFAM" id="SSF82861">
    <property type="entry name" value="Mechanosensitive channel protein MscS (YggB), transmembrane region"/>
    <property type="match status" value="1"/>
</dbReference>
<accession>A0A9R1CSW2</accession>
<evidence type="ECO:0000313" key="9">
    <source>
        <dbReference type="Proteomes" id="UP001139494"/>
    </source>
</evidence>
<evidence type="ECO:0000256" key="6">
    <source>
        <dbReference type="SAM" id="Phobius"/>
    </source>
</evidence>
<dbReference type="Proteomes" id="UP001139494">
    <property type="component" value="Unassembled WGS sequence"/>
</dbReference>
<evidence type="ECO:0000313" key="8">
    <source>
        <dbReference type="EMBL" id="MCQ4333392.1"/>
    </source>
</evidence>
<feature type="transmembrane region" description="Helical" evidence="6">
    <location>
        <begin position="150"/>
        <end position="171"/>
    </location>
</feature>
<dbReference type="PANTHER" id="PTHR30221:SF20">
    <property type="entry name" value="SMALL-CONDUCTANCE MECHANOSENSITIVE CHANNEL"/>
    <property type="match status" value="1"/>
</dbReference>
<dbReference type="InterPro" id="IPR011014">
    <property type="entry name" value="MscS_channel_TM-2"/>
</dbReference>
<reference evidence="8" key="1">
    <citation type="journal article" date="2023" name="Front. Microbiol.">
        <title>Genomic-based phylogenetic and metabolic analyses of the genus Natronomonas, and description of Natronomonas aquatica sp. nov.</title>
        <authorList>
            <person name="Garcia-Roldan A."/>
            <person name="Duran-Viseras A."/>
            <person name="de la Haba R.R."/>
            <person name="Corral P."/>
            <person name="Sanchez-Porro C."/>
            <person name="Ventosa A."/>
        </authorList>
    </citation>
    <scope>NUCLEOTIDE SEQUENCE</scope>
    <source>
        <strain evidence="8">F2-12</strain>
    </source>
</reference>
<comment type="caution">
    <text evidence="8">The sequence shown here is derived from an EMBL/GenBank/DDBJ whole genome shotgun (WGS) entry which is preliminary data.</text>
</comment>
<feature type="transmembrane region" description="Helical" evidence="6">
    <location>
        <begin position="111"/>
        <end position="129"/>
    </location>
</feature>
<dbReference type="InterPro" id="IPR006685">
    <property type="entry name" value="MscS_channel_2nd"/>
</dbReference>
<dbReference type="InterPro" id="IPR023408">
    <property type="entry name" value="MscS_beta-dom_sf"/>
</dbReference>
<gene>
    <name evidence="8" type="ORF">KM295_07845</name>
</gene>
<keyword evidence="9" id="KW-1185">Reference proteome</keyword>
<evidence type="ECO:0000259" key="7">
    <source>
        <dbReference type="Pfam" id="PF00924"/>
    </source>
</evidence>
<dbReference type="EMBL" id="JAHLKM010000007">
    <property type="protein sequence ID" value="MCQ4333392.1"/>
    <property type="molecule type" value="Genomic_DNA"/>
</dbReference>
<feature type="transmembrane region" description="Helical" evidence="6">
    <location>
        <begin position="177"/>
        <end position="197"/>
    </location>
</feature>
<sequence>MYPCQFGVRGWFQSLSTPEQNLLIAVAVLLAGLLLGSLAAFFVRRILFASGVDEAVEGTPFERTARQLGSSTVQLLAQLSGLFVFVVAALYAARTIGLVPEEALVEAVGRFLPQLFVAIFIVLIGLVVADKAELVVDERLKSIKLPEVTIVSTLLKVSILYVAALVALSQLGVATGALLILLAAYAFGVFFLGGLAFKDLLSSAAAGIYLLLSEPYAIGDEIEIDGHRGIVQEMGVFVTHIERDGEEYILPNRKVFREGAIRIRGE</sequence>
<protein>
    <submittedName>
        <fullName evidence="8">Mechanosensitive ion channel family protein</fullName>
    </submittedName>
</protein>
<dbReference type="Gene3D" id="2.30.30.60">
    <property type="match status" value="1"/>
</dbReference>
<keyword evidence="5 6" id="KW-0472">Membrane</keyword>
<dbReference type="Pfam" id="PF00924">
    <property type="entry name" value="MS_channel_2nd"/>
    <property type="match status" value="1"/>
</dbReference>
<dbReference type="AlphaFoldDB" id="A0A9R1CSW2"/>
<evidence type="ECO:0000256" key="2">
    <source>
        <dbReference type="ARBA" id="ARBA00008017"/>
    </source>
</evidence>
<feature type="transmembrane region" description="Helical" evidence="6">
    <location>
        <begin position="22"/>
        <end position="43"/>
    </location>
</feature>
<dbReference type="GO" id="GO:0016020">
    <property type="term" value="C:membrane"/>
    <property type="evidence" value="ECO:0007669"/>
    <property type="project" value="UniProtKB-SubCell"/>
</dbReference>
<dbReference type="GO" id="GO:0008381">
    <property type="term" value="F:mechanosensitive monoatomic ion channel activity"/>
    <property type="evidence" value="ECO:0007669"/>
    <property type="project" value="InterPro"/>
</dbReference>
<dbReference type="Pfam" id="PF05552">
    <property type="entry name" value="MS_channel_1st_1"/>
    <property type="match status" value="1"/>
</dbReference>
<dbReference type="InterPro" id="IPR010920">
    <property type="entry name" value="LSM_dom_sf"/>
</dbReference>